<reference evidence="1" key="1">
    <citation type="submission" date="2019-04" db="EMBL/GenBank/DDBJ databases">
        <title>Microbes associate with the intestines of laboratory mice.</title>
        <authorList>
            <person name="Navarre W."/>
            <person name="Wong E."/>
            <person name="Huang K."/>
            <person name="Tropini C."/>
            <person name="Ng K."/>
            <person name="Yu B."/>
        </authorList>
    </citation>
    <scope>NUCLEOTIDE SEQUENCE</scope>
    <source>
        <strain evidence="1">NM01_1-7b</strain>
    </source>
</reference>
<dbReference type="EMBL" id="SRYA01000004">
    <property type="protein sequence ID" value="TGY97787.1"/>
    <property type="molecule type" value="Genomic_DNA"/>
</dbReference>
<comment type="caution">
    <text evidence="1">The sequence shown here is derived from an EMBL/GenBank/DDBJ whole genome shotgun (WGS) entry which is preliminary data.</text>
</comment>
<protein>
    <submittedName>
        <fullName evidence="1">Serine/threonine-protein phosphatase</fullName>
    </submittedName>
</protein>
<sequence>MVTYEILSEPGEREYNEDYAGARQNGEAFCFVLADGLGGHGGGDEASRMVAEYILNDFEKKGEASEEYLRECFEESQKLLMEEQEKQNRLYEMKTTLVVLLADEHILQWGHIGDSRLYFYRNKKLKQRTLDHSVPQMLVAAGEIREEDIRGHADRNRLLRVMGSEWDHPRYQLSPPVERSGQEAFLLCSDGFWEWIEEKPMQAALKRAKSPAEWLEQMQKTVQKNGTGKGMDNYSAIAVFAD</sequence>
<evidence type="ECO:0000313" key="1">
    <source>
        <dbReference type="EMBL" id="TGY97787.1"/>
    </source>
</evidence>
<dbReference type="Proteomes" id="UP000304953">
    <property type="component" value="Unassembled WGS sequence"/>
</dbReference>
<keyword evidence="2" id="KW-1185">Reference proteome</keyword>
<evidence type="ECO:0000313" key="2">
    <source>
        <dbReference type="Proteomes" id="UP000304953"/>
    </source>
</evidence>
<name>A0AC61S0C8_9FIRM</name>
<proteinExistence type="predicted"/>
<organism evidence="1 2">
    <name type="scientific">Petralouisia muris</name>
    <dbReference type="NCBI Taxonomy" id="3032872"/>
    <lineage>
        <taxon>Bacteria</taxon>
        <taxon>Bacillati</taxon>
        <taxon>Bacillota</taxon>
        <taxon>Clostridia</taxon>
        <taxon>Lachnospirales</taxon>
        <taxon>Lachnospiraceae</taxon>
        <taxon>Petralouisia</taxon>
    </lineage>
</organism>
<gene>
    <name evidence="1" type="ORF">E5329_02725</name>
</gene>
<accession>A0AC61S0C8</accession>